<evidence type="ECO:0000313" key="3">
    <source>
        <dbReference type="Proteomes" id="UP000601435"/>
    </source>
</evidence>
<comment type="caution">
    <text evidence="2">The sequence shown here is derived from an EMBL/GenBank/DDBJ whole genome shotgun (WGS) entry which is preliminary data.</text>
</comment>
<keyword evidence="3" id="KW-1185">Reference proteome</keyword>
<sequence>MAGGDDSQSLDALEQRLIALKADVANQRIPKLAAEDEGTKILLAADNLQLQGDGRGRRRRLVQEISLLLDPPEEVSAALVSTTRTEPSCAGRSSAVIDDLLSAAGHLLAEMHWLCRLTQEAIASQEDAYLFSVIPRLPDLEEVQLVRKLRSWASSPPPSHARECQMVVKRIDDLSKEVQAALEALSQPAESYAFCQKACAVYSDLLSCMEAEARGTELKESYLELLQRLQAERQEVKKDIAFAKERLKSLRARYRILRCLAPSREEAQQMNARELRLCLHIHKVPQLSGLMDKQDIIEALVSSGVILA</sequence>
<gene>
    <name evidence="2" type="primary">Xyl2</name>
    <name evidence="2" type="ORF">SNEC2469_LOCUS14196</name>
</gene>
<name>A0A812SZF7_9DINO</name>
<accession>A0A812SZF7</accession>
<evidence type="ECO:0000313" key="2">
    <source>
        <dbReference type="EMBL" id="CAE7498804.1"/>
    </source>
</evidence>
<organism evidence="2 3">
    <name type="scientific">Symbiodinium necroappetens</name>
    <dbReference type="NCBI Taxonomy" id="1628268"/>
    <lineage>
        <taxon>Eukaryota</taxon>
        <taxon>Sar</taxon>
        <taxon>Alveolata</taxon>
        <taxon>Dinophyceae</taxon>
        <taxon>Suessiales</taxon>
        <taxon>Symbiodiniaceae</taxon>
        <taxon>Symbiodinium</taxon>
    </lineage>
</organism>
<feature type="coiled-coil region" evidence="1">
    <location>
        <begin position="219"/>
        <end position="260"/>
    </location>
</feature>
<evidence type="ECO:0000256" key="1">
    <source>
        <dbReference type="SAM" id="Coils"/>
    </source>
</evidence>
<dbReference type="AlphaFoldDB" id="A0A812SZF7"/>
<keyword evidence="1" id="KW-0175">Coiled coil</keyword>
<reference evidence="2" key="1">
    <citation type="submission" date="2021-02" db="EMBL/GenBank/DDBJ databases">
        <authorList>
            <person name="Dougan E. K."/>
            <person name="Rhodes N."/>
            <person name="Thang M."/>
            <person name="Chan C."/>
        </authorList>
    </citation>
    <scope>NUCLEOTIDE SEQUENCE</scope>
</reference>
<protein>
    <submittedName>
        <fullName evidence="2">Xyl2 protein</fullName>
    </submittedName>
</protein>
<dbReference type="EMBL" id="CAJNJA010022734">
    <property type="protein sequence ID" value="CAE7498804.1"/>
    <property type="molecule type" value="Genomic_DNA"/>
</dbReference>
<proteinExistence type="predicted"/>
<dbReference type="Proteomes" id="UP000601435">
    <property type="component" value="Unassembled WGS sequence"/>
</dbReference>